<evidence type="ECO:0000256" key="2">
    <source>
        <dbReference type="ARBA" id="ARBA00012323"/>
    </source>
</evidence>
<dbReference type="InterPro" id="IPR049874">
    <property type="entry name" value="ROK_cs"/>
</dbReference>
<protein>
    <recommendedName>
        <fullName evidence="3">Glucokinase</fullName>
        <ecNumber evidence="2">2.7.1.2</ecNumber>
    </recommendedName>
    <alternativeName>
        <fullName evidence="8">Glucose kinase</fullName>
    </alternativeName>
</protein>
<keyword evidence="4" id="KW-0808">Transferase</keyword>
<dbReference type="Proteomes" id="UP000295726">
    <property type="component" value="Unassembled WGS sequence"/>
</dbReference>
<gene>
    <name evidence="9" type="ORF">EDD59_10538</name>
</gene>
<evidence type="ECO:0000256" key="8">
    <source>
        <dbReference type="ARBA" id="ARBA00032386"/>
    </source>
</evidence>
<reference evidence="9 10" key="1">
    <citation type="submission" date="2019-03" db="EMBL/GenBank/DDBJ databases">
        <title>Genomic Encyclopedia of Type Strains, Phase IV (KMG-IV): sequencing the most valuable type-strain genomes for metagenomic binning, comparative biology and taxonomic classification.</title>
        <authorList>
            <person name="Goeker M."/>
        </authorList>
    </citation>
    <scope>NUCLEOTIDE SEQUENCE [LARGE SCALE GENOMIC DNA]</scope>
    <source>
        <strain evidence="9 10">DSM 29489</strain>
    </source>
</reference>
<dbReference type="GO" id="GO:0005737">
    <property type="term" value="C:cytoplasm"/>
    <property type="evidence" value="ECO:0007669"/>
    <property type="project" value="InterPro"/>
</dbReference>
<sequence length="311" mass="32529">MRYCFGVDIGGTTVKMGLFGESGEIIDKWEIVTHTENKGEAILPDVAASILNKMKERELSGAVVLGIGVGVPAPVSDDGVVDGSANLGWEYKEAKKELEHLTGLKARFGNDANVAALGEMWKGGGLGEKNMVMVTLGTGVGGGIVSDGRIVNGAHGAAGEIGHMHVNDEEPEQCGCGNYGCLEQYASATGIVRLAKRKLKKDKRDTMLTKETVTAKAVFDAVKAGDAVAVEIAEEFGRYLGHALAGIAAAADPSVFVIGGGVSKAGKVLIPFIQKPYREWAFFAIKDVKFTLATLGNDAGICGSAKMILGE</sequence>
<name>A0A4R3KDE1_9FIRM</name>
<accession>A0A4R3KDE1</accession>
<dbReference type="Gene3D" id="3.30.420.40">
    <property type="match status" value="2"/>
</dbReference>
<organism evidence="9 10">
    <name type="scientific">Muricomes intestini</name>
    <dbReference type="NCBI Taxonomy" id="1796634"/>
    <lineage>
        <taxon>Bacteria</taxon>
        <taxon>Bacillati</taxon>
        <taxon>Bacillota</taxon>
        <taxon>Clostridia</taxon>
        <taxon>Lachnospirales</taxon>
        <taxon>Lachnospiraceae</taxon>
        <taxon>Muricomes</taxon>
    </lineage>
</organism>
<comment type="caution">
    <text evidence="9">The sequence shown here is derived from an EMBL/GenBank/DDBJ whole genome shotgun (WGS) entry which is preliminary data.</text>
</comment>
<dbReference type="PANTHER" id="PTHR18964">
    <property type="entry name" value="ROK (REPRESSOR, ORF, KINASE) FAMILY"/>
    <property type="match status" value="1"/>
</dbReference>
<dbReference type="RefSeq" id="WP_132379532.1">
    <property type="nucleotide sequence ID" value="NZ_DAIUIE010000019.1"/>
</dbReference>
<keyword evidence="10" id="KW-1185">Reference proteome</keyword>
<keyword evidence="5" id="KW-0547">Nucleotide-binding</keyword>
<dbReference type="GO" id="GO:0006096">
    <property type="term" value="P:glycolytic process"/>
    <property type="evidence" value="ECO:0007669"/>
    <property type="project" value="InterPro"/>
</dbReference>
<dbReference type="GO" id="GO:0004340">
    <property type="term" value="F:glucokinase activity"/>
    <property type="evidence" value="ECO:0007669"/>
    <property type="project" value="UniProtKB-EC"/>
</dbReference>
<evidence type="ECO:0000256" key="6">
    <source>
        <dbReference type="ARBA" id="ARBA00022777"/>
    </source>
</evidence>
<proteinExistence type="inferred from homology"/>
<evidence type="ECO:0000313" key="10">
    <source>
        <dbReference type="Proteomes" id="UP000295726"/>
    </source>
</evidence>
<evidence type="ECO:0000256" key="5">
    <source>
        <dbReference type="ARBA" id="ARBA00022741"/>
    </source>
</evidence>
<dbReference type="InterPro" id="IPR043129">
    <property type="entry name" value="ATPase_NBD"/>
</dbReference>
<dbReference type="PROSITE" id="PS01125">
    <property type="entry name" value="ROK"/>
    <property type="match status" value="1"/>
</dbReference>
<dbReference type="PANTHER" id="PTHR18964:SF149">
    <property type="entry name" value="BIFUNCTIONAL UDP-N-ACETYLGLUCOSAMINE 2-EPIMERASE_N-ACETYLMANNOSAMINE KINASE"/>
    <property type="match status" value="1"/>
</dbReference>
<dbReference type="NCBIfam" id="TIGR00744">
    <property type="entry name" value="ROK_glcA_fam"/>
    <property type="match status" value="1"/>
</dbReference>
<dbReference type="InterPro" id="IPR000600">
    <property type="entry name" value="ROK"/>
</dbReference>
<keyword evidence="6 9" id="KW-0418">Kinase</keyword>
<dbReference type="Pfam" id="PF00480">
    <property type="entry name" value="ROK"/>
    <property type="match status" value="1"/>
</dbReference>
<dbReference type="InterPro" id="IPR004654">
    <property type="entry name" value="ROK_glcA"/>
</dbReference>
<dbReference type="EC" id="2.7.1.2" evidence="2"/>
<comment type="similarity">
    <text evidence="1">Belongs to the ROK (NagC/XylR) family.</text>
</comment>
<keyword evidence="7" id="KW-0067">ATP-binding</keyword>
<dbReference type="OrthoDB" id="9810372at2"/>
<dbReference type="EMBL" id="SLZZ01000005">
    <property type="protein sequence ID" value="TCS80661.1"/>
    <property type="molecule type" value="Genomic_DNA"/>
</dbReference>
<evidence type="ECO:0000256" key="4">
    <source>
        <dbReference type="ARBA" id="ARBA00022679"/>
    </source>
</evidence>
<evidence type="ECO:0000313" key="9">
    <source>
        <dbReference type="EMBL" id="TCS80661.1"/>
    </source>
</evidence>
<dbReference type="GO" id="GO:0005524">
    <property type="term" value="F:ATP binding"/>
    <property type="evidence" value="ECO:0007669"/>
    <property type="project" value="UniProtKB-KW"/>
</dbReference>
<evidence type="ECO:0000256" key="1">
    <source>
        <dbReference type="ARBA" id="ARBA00006479"/>
    </source>
</evidence>
<dbReference type="AlphaFoldDB" id="A0A4R3KDE1"/>
<evidence type="ECO:0000256" key="7">
    <source>
        <dbReference type="ARBA" id="ARBA00022840"/>
    </source>
</evidence>
<evidence type="ECO:0000256" key="3">
    <source>
        <dbReference type="ARBA" id="ARBA00014701"/>
    </source>
</evidence>
<dbReference type="SUPFAM" id="SSF53067">
    <property type="entry name" value="Actin-like ATPase domain"/>
    <property type="match status" value="1"/>
</dbReference>